<dbReference type="AlphaFoldDB" id="A0AAJ0HKG6"/>
<keyword evidence="3" id="KW-0539">Nucleus</keyword>
<evidence type="ECO:0000256" key="2">
    <source>
        <dbReference type="ARBA" id="ARBA00022723"/>
    </source>
</evidence>
<dbReference type="GO" id="GO:0003677">
    <property type="term" value="F:DNA binding"/>
    <property type="evidence" value="ECO:0007669"/>
    <property type="project" value="InterPro"/>
</dbReference>
<reference evidence="6" key="2">
    <citation type="submission" date="2023-06" db="EMBL/GenBank/DDBJ databases">
        <authorList>
            <consortium name="Lawrence Berkeley National Laboratory"/>
            <person name="Haridas S."/>
            <person name="Hensen N."/>
            <person name="Bonometti L."/>
            <person name="Westerberg I."/>
            <person name="Brannstrom I.O."/>
            <person name="Guillou S."/>
            <person name="Cros-Aarteil S."/>
            <person name="Calhoun S."/>
            <person name="Kuo A."/>
            <person name="Mondo S."/>
            <person name="Pangilinan J."/>
            <person name="Riley R."/>
            <person name="Labutti K."/>
            <person name="Andreopoulos B."/>
            <person name="Lipzen A."/>
            <person name="Chen C."/>
            <person name="Yanf M."/>
            <person name="Daum C."/>
            <person name="Ng V."/>
            <person name="Clum A."/>
            <person name="Steindorff A."/>
            <person name="Ohm R."/>
            <person name="Martin F."/>
            <person name="Silar P."/>
            <person name="Natvig D."/>
            <person name="Lalanne C."/>
            <person name="Gautier V."/>
            <person name="Ament-Velasquez S.L."/>
            <person name="Kruys A."/>
            <person name="Hutchinson M.I."/>
            <person name="Powell A.J."/>
            <person name="Barry K."/>
            <person name="Miller A.N."/>
            <person name="Grigoriev I.V."/>
            <person name="Debuchy R."/>
            <person name="Gladieux P."/>
            <person name="Thoren M.H."/>
            <person name="Johannesson H."/>
        </authorList>
    </citation>
    <scope>NUCLEOTIDE SEQUENCE</scope>
    <source>
        <strain evidence="6">CBS 955.72</strain>
    </source>
</reference>
<protein>
    <recommendedName>
        <fullName evidence="5">Zn(2)-C6 fungal-type domain-containing protein</fullName>
    </recommendedName>
</protein>
<dbReference type="GO" id="GO:0008270">
    <property type="term" value="F:zinc ion binding"/>
    <property type="evidence" value="ECO:0007669"/>
    <property type="project" value="InterPro"/>
</dbReference>
<dbReference type="PANTHER" id="PTHR31001:SF90">
    <property type="entry name" value="CENTROMERE DNA-BINDING PROTEIN COMPLEX CBF3 SUBUNIT B"/>
    <property type="match status" value="1"/>
</dbReference>
<dbReference type="SUPFAM" id="SSF57701">
    <property type="entry name" value="Zn2/Cys6 DNA-binding domain"/>
    <property type="match status" value="1"/>
</dbReference>
<gene>
    <name evidence="6" type="ORF">B0T25DRAFT_474351</name>
</gene>
<dbReference type="PANTHER" id="PTHR31001">
    <property type="entry name" value="UNCHARACTERIZED TRANSCRIPTIONAL REGULATORY PROTEIN"/>
    <property type="match status" value="1"/>
</dbReference>
<sequence length="737" mass="81565">MKRKLSSSLREPEHLQISGSESPASLAGPAKHGHDGRRRQPQTSCDFCRLKKLKCDQAWPCSSCASRGKPCQGRPGLVLGSPLASAPHQPPDTSDILDRLQRLEQAVFAGQNAQSPRQDAAQDVKASSKRTKRGSLPEFSYAGSSLTSDAHDNSILRFPGETNPHSTSISQGQEATPQRCVWLPSKDDALTFYEYYLDTAHCFTRIVHPPSTRMLITDFYSQPVHERDQRPSIGTAALVLSVSATAAFFWNEISHYQFRSEKDAVHRSRMWLKATWDLLDQSRQASSDSLEAVQASIILADLIYHTEGCSARFRHLQSYALAAARELHLHLVDVQSPPPEDSLAQEVKRRVWWYLASTDWLLGLMGKPLDRTYTVHPHHMKVELPRNLNDSDLPGPGDYLPSGLPLDTLTDMTYFLLRIRLAELCRKVVDMLPLGAGDVDDLSYEQILNLNRLFDHVQASLPSDFALGATVPLGASASLQRQIVQLCIQARRARLLRPFLQAGLADSDPRFMRFRSLCVGSARTVLDIASTALRSSLEDSSVLGSLKVRNNRHARPHRIGTVMNHLFMACVVLVTDPALAIRNGSNQPDPEAETRRAELAAACRLLEQVGEESAMAANLVQNLVRVLRRYRVHGVSRESENEPHLDIPPTTPMIRSQTVPSALTLVPDHERNDLGLGNMPPSEGMPDIGFANWCYFSGNSSSELYDGTLWDDLLGTASIGDGWDQLCADLDALASSV</sequence>
<evidence type="ECO:0000256" key="4">
    <source>
        <dbReference type="SAM" id="MobiDB-lite"/>
    </source>
</evidence>
<evidence type="ECO:0000259" key="5">
    <source>
        <dbReference type="PROSITE" id="PS50048"/>
    </source>
</evidence>
<dbReference type="CDD" id="cd00067">
    <property type="entry name" value="GAL4"/>
    <property type="match status" value="1"/>
</dbReference>
<evidence type="ECO:0000313" key="6">
    <source>
        <dbReference type="EMBL" id="KAK3356424.1"/>
    </source>
</evidence>
<dbReference type="GO" id="GO:0006351">
    <property type="term" value="P:DNA-templated transcription"/>
    <property type="evidence" value="ECO:0007669"/>
    <property type="project" value="InterPro"/>
</dbReference>
<dbReference type="PROSITE" id="PS00463">
    <property type="entry name" value="ZN2_CY6_FUNGAL_1"/>
    <property type="match status" value="1"/>
</dbReference>
<feature type="region of interest" description="Disordered" evidence="4">
    <location>
        <begin position="109"/>
        <end position="176"/>
    </location>
</feature>
<dbReference type="GO" id="GO:0005634">
    <property type="term" value="C:nucleus"/>
    <property type="evidence" value="ECO:0007669"/>
    <property type="project" value="UniProtKB-SubCell"/>
</dbReference>
<dbReference type="CDD" id="cd12148">
    <property type="entry name" value="fungal_TF_MHR"/>
    <property type="match status" value="1"/>
</dbReference>
<keyword evidence="2" id="KW-0479">Metal-binding</keyword>
<name>A0AAJ0HKG6_9PEZI</name>
<feature type="compositionally biased region" description="Polar residues" evidence="4">
    <location>
        <begin position="163"/>
        <end position="176"/>
    </location>
</feature>
<dbReference type="Gene3D" id="4.10.240.10">
    <property type="entry name" value="Zn(2)-C6 fungal-type DNA-binding domain"/>
    <property type="match status" value="1"/>
</dbReference>
<accession>A0AAJ0HKG6</accession>
<dbReference type="InterPro" id="IPR007219">
    <property type="entry name" value="XnlR_reg_dom"/>
</dbReference>
<feature type="region of interest" description="Disordered" evidence="4">
    <location>
        <begin position="1"/>
        <end position="43"/>
    </location>
</feature>
<keyword evidence="7" id="KW-1185">Reference proteome</keyword>
<dbReference type="SMART" id="SM00066">
    <property type="entry name" value="GAL4"/>
    <property type="match status" value="1"/>
</dbReference>
<dbReference type="InterPro" id="IPR001138">
    <property type="entry name" value="Zn2Cys6_DnaBD"/>
</dbReference>
<dbReference type="InterPro" id="IPR036864">
    <property type="entry name" value="Zn2-C6_fun-type_DNA-bd_sf"/>
</dbReference>
<organism evidence="6 7">
    <name type="scientific">Lasiosphaeria hispida</name>
    <dbReference type="NCBI Taxonomy" id="260671"/>
    <lineage>
        <taxon>Eukaryota</taxon>
        <taxon>Fungi</taxon>
        <taxon>Dikarya</taxon>
        <taxon>Ascomycota</taxon>
        <taxon>Pezizomycotina</taxon>
        <taxon>Sordariomycetes</taxon>
        <taxon>Sordariomycetidae</taxon>
        <taxon>Sordariales</taxon>
        <taxon>Lasiosphaeriaceae</taxon>
        <taxon>Lasiosphaeria</taxon>
    </lineage>
</organism>
<dbReference type="InterPro" id="IPR050613">
    <property type="entry name" value="Sec_Metabolite_Reg"/>
</dbReference>
<dbReference type="GO" id="GO:0000981">
    <property type="term" value="F:DNA-binding transcription factor activity, RNA polymerase II-specific"/>
    <property type="evidence" value="ECO:0007669"/>
    <property type="project" value="InterPro"/>
</dbReference>
<dbReference type="EMBL" id="JAUIQD010000003">
    <property type="protein sequence ID" value="KAK3356424.1"/>
    <property type="molecule type" value="Genomic_DNA"/>
</dbReference>
<dbReference type="Proteomes" id="UP001275084">
    <property type="component" value="Unassembled WGS sequence"/>
</dbReference>
<dbReference type="Pfam" id="PF04082">
    <property type="entry name" value="Fungal_trans"/>
    <property type="match status" value="1"/>
</dbReference>
<evidence type="ECO:0000256" key="1">
    <source>
        <dbReference type="ARBA" id="ARBA00004123"/>
    </source>
</evidence>
<comment type="caution">
    <text evidence="6">The sequence shown here is derived from an EMBL/GenBank/DDBJ whole genome shotgun (WGS) entry which is preliminary data.</text>
</comment>
<dbReference type="Pfam" id="PF00172">
    <property type="entry name" value="Zn_clus"/>
    <property type="match status" value="1"/>
</dbReference>
<proteinExistence type="predicted"/>
<feature type="domain" description="Zn(2)-C6 fungal-type" evidence="5">
    <location>
        <begin position="44"/>
        <end position="71"/>
    </location>
</feature>
<evidence type="ECO:0000256" key="3">
    <source>
        <dbReference type="ARBA" id="ARBA00023242"/>
    </source>
</evidence>
<comment type="subcellular location">
    <subcellularLocation>
        <location evidence="1">Nucleus</location>
    </subcellularLocation>
</comment>
<reference evidence="6" key="1">
    <citation type="journal article" date="2023" name="Mol. Phylogenet. Evol.">
        <title>Genome-scale phylogeny and comparative genomics of the fungal order Sordariales.</title>
        <authorList>
            <person name="Hensen N."/>
            <person name="Bonometti L."/>
            <person name="Westerberg I."/>
            <person name="Brannstrom I.O."/>
            <person name="Guillou S."/>
            <person name="Cros-Aarteil S."/>
            <person name="Calhoun S."/>
            <person name="Haridas S."/>
            <person name="Kuo A."/>
            <person name="Mondo S."/>
            <person name="Pangilinan J."/>
            <person name="Riley R."/>
            <person name="LaButti K."/>
            <person name="Andreopoulos B."/>
            <person name="Lipzen A."/>
            <person name="Chen C."/>
            <person name="Yan M."/>
            <person name="Daum C."/>
            <person name="Ng V."/>
            <person name="Clum A."/>
            <person name="Steindorff A."/>
            <person name="Ohm R.A."/>
            <person name="Martin F."/>
            <person name="Silar P."/>
            <person name="Natvig D.O."/>
            <person name="Lalanne C."/>
            <person name="Gautier V."/>
            <person name="Ament-Velasquez S.L."/>
            <person name="Kruys A."/>
            <person name="Hutchinson M.I."/>
            <person name="Powell A.J."/>
            <person name="Barry K."/>
            <person name="Miller A.N."/>
            <person name="Grigoriev I.V."/>
            <person name="Debuchy R."/>
            <person name="Gladieux P."/>
            <person name="Hiltunen Thoren M."/>
            <person name="Johannesson H."/>
        </authorList>
    </citation>
    <scope>NUCLEOTIDE SEQUENCE</scope>
    <source>
        <strain evidence="6">CBS 955.72</strain>
    </source>
</reference>
<evidence type="ECO:0000313" key="7">
    <source>
        <dbReference type="Proteomes" id="UP001275084"/>
    </source>
</evidence>
<dbReference type="PROSITE" id="PS50048">
    <property type="entry name" value="ZN2_CY6_FUNGAL_2"/>
    <property type="match status" value="1"/>
</dbReference>